<accession>A0ACB9F4C0</accession>
<keyword evidence="2" id="KW-1185">Reference proteome</keyword>
<reference evidence="1 2" key="2">
    <citation type="journal article" date="2022" name="Mol. Ecol. Resour.">
        <title>The genomes of chicory, endive, great burdock and yacon provide insights into Asteraceae paleo-polyploidization history and plant inulin production.</title>
        <authorList>
            <person name="Fan W."/>
            <person name="Wang S."/>
            <person name="Wang H."/>
            <person name="Wang A."/>
            <person name="Jiang F."/>
            <person name="Liu H."/>
            <person name="Zhao H."/>
            <person name="Xu D."/>
            <person name="Zhang Y."/>
        </authorList>
    </citation>
    <scope>NUCLEOTIDE SEQUENCE [LARGE SCALE GENOMIC DNA]</scope>
    <source>
        <strain evidence="2">cv. Punajuju</strain>
        <tissue evidence="1">Leaves</tissue>
    </source>
</reference>
<dbReference type="Proteomes" id="UP001055811">
    <property type="component" value="Linkage Group LG03"/>
</dbReference>
<reference evidence="2" key="1">
    <citation type="journal article" date="2022" name="Mol. Ecol. Resour.">
        <title>The genomes of chicory, endive, great burdock and yacon provide insights into Asteraceae palaeo-polyploidization history and plant inulin production.</title>
        <authorList>
            <person name="Fan W."/>
            <person name="Wang S."/>
            <person name="Wang H."/>
            <person name="Wang A."/>
            <person name="Jiang F."/>
            <person name="Liu H."/>
            <person name="Zhao H."/>
            <person name="Xu D."/>
            <person name="Zhang Y."/>
        </authorList>
    </citation>
    <scope>NUCLEOTIDE SEQUENCE [LARGE SCALE GENOMIC DNA]</scope>
    <source>
        <strain evidence="2">cv. Punajuju</strain>
    </source>
</reference>
<evidence type="ECO:0000313" key="1">
    <source>
        <dbReference type="EMBL" id="KAI3765781.1"/>
    </source>
</evidence>
<organism evidence="1 2">
    <name type="scientific">Cichorium intybus</name>
    <name type="common">Chicory</name>
    <dbReference type="NCBI Taxonomy" id="13427"/>
    <lineage>
        <taxon>Eukaryota</taxon>
        <taxon>Viridiplantae</taxon>
        <taxon>Streptophyta</taxon>
        <taxon>Embryophyta</taxon>
        <taxon>Tracheophyta</taxon>
        <taxon>Spermatophyta</taxon>
        <taxon>Magnoliopsida</taxon>
        <taxon>eudicotyledons</taxon>
        <taxon>Gunneridae</taxon>
        <taxon>Pentapetalae</taxon>
        <taxon>asterids</taxon>
        <taxon>campanulids</taxon>
        <taxon>Asterales</taxon>
        <taxon>Asteraceae</taxon>
        <taxon>Cichorioideae</taxon>
        <taxon>Cichorieae</taxon>
        <taxon>Cichoriinae</taxon>
        <taxon>Cichorium</taxon>
    </lineage>
</organism>
<dbReference type="EMBL" id="CM042011">
    <property type="protein sequence ID" value="KAI3765781.1"/>
    <property type="molecule type" value="Genomic_DNA"/>
</dbReference>
<comment type="caution">
    <text evidence="1">The sequence shown here is derived from an EMBL/GenBank/DDBJ whole genome shotgun (WGS) entry which is preliminary data.</text>
</comment>
<evidence type="ECO:0000313" key="2">
    <source>
        <dbReference type="Proteomes" id="UP001055811"/>
    </source>
</evidence>
<sequence length="91" mass="10570">MTKQDFGLGFYLIRFQNLNPHLPSVSCDAKPNITSSTLEQKGGYDNDIIGNQSQISLSLKKPFFLYYRRRRGLLFKDPAFHQLHMVRSYLS</sequence>
<proteinExistence type="predicted"/>
<gene>
    <name evidence="1" type="ORF">L2E82_15825</name>
</gene>
<protein>
    <submittedName>
        <fullName evidence="1">Uncharacterized protein</fullName>
    </submittedName>
</protein>
<name>A0ACB9F4C0_CICIN</name>